<sequence length="51" mass="6321">MQDNLQKEWYKWMSKDDSEDDMVYEEIDKLILKYEKENLEEFDDVVEIVSN</sequence>
<dbReference type="AlphaFoldDB" id="U9SPS8"/>
<accession>U9SPS8</accession>
<reference evidence="1" key="1">
    <citation type="submission" date="2013-07" db="EMBL/GenBank/DDBJ databases">
        <title>The genome of an arbuscular mycorrhizal fungus provides insights into the evolution of the oldest plant symbiosis.</title>
        <authorList>
            <consortium name="DOE Joint Genome Institute"/>
            <person name="Tisserant E."/>
            <person name="Malbreil M."/>
            <person name="Kuo A."/>
            <person name="Kohler A."/>
            <person name="Symeonidi A."/>
            <person name="Balestrini R."/>
            <person name="Charron P."/>
            <person name="Duensing N."/>
            <person name="Frei-dit-Frey N."/>
            <person name="Gianinazzi-Pearson V."/>
            <person name="Gilbert B."/>
            <person name="Handa Y."/>
            <person name="Hijri M."/>
            <person name="Kaul R."/>
            <person name="Kawaguchi M."/>
            <person name="Krajinski F."/>
            <person name="Lammers P."/>
            <person name="Lapierre D."/>
            <person name="Masclaux F.G."/>
            <person name="Murat C."/>
            <person name="Morin E."/>
            <person name="Ndikumana S."/>
            <person name="Pagni M."/>
            <person name="Petitpierre D."/>
            <person name="Requena N."/>
            <person name="Rosikiewicz P."/>
            <person name="Riley R."/>
            <person name="Saito K."/>
            <person name="San Clemente H."/>
            <person name="Shapiro H."/>
            <person name="van Tuinen D."/>
            <person name="Becard G."/>
            <person name="Bonfante P."/>
            <person name="Paszkowski U."/>
            <person name="Shachar-Hill Y."/>
            <person name="Young J.P."/>
            <person name="Sanders I.R."/>
            <person name="Henrissat B."/>
            <person name="Rensing S.A."/>
            <person name="Grigoriev I.V."/>
            <person name="Corradi N."/>
            <person name="Roux C."/>
            <person name="Martin F."/>
        </authorList>
    </citation>
    <scope>NUCLEOTIDE SEQUENCE</scope>
    <source>
        <strain evidence="1">DAOM 197198</strain>
    </source>
</reference>
<dbReference type="HOGENOM" id="CLU_3107636_0_0_1"/>
<protein>
    <submittedName>
        <fullName evidence="1">Uncharacterized protein</fullName>
    </submittedName>
</protein>
<gene>
    <name evidence="1" type="ORF">GLOINDRAFT_11903</name>
</gene>
<dbReference type="EMBL" id="KI299870">
    <property type="protein sequence ID" value="ERZ97116.1"/>
    <property type="molecule type" value="Genomic_DNA"/>
</dbReference>
<evidence type="ECO:0000313" key="1">
    <source>
        <dbReference type="EMBL" id="ERZ97116.1"/>
    </source>
</evidence>
<organism evidence="1">
    <name type="scientific">Rhizophagus irregularis (strain DAOM 181602 / DAOM 197198 / MUCL 43194)</name>
    <name type="common">Arbuscular mycorrhizal fungus</name>
    <name type="synonym">Glomus intraradices</name>
    <dbReference type="NCBI Taxonomy" id="747089"/>
    <lineage>
        <taxon>Eukaryota</taxon>
        <taxon>Fungi</taxon>
        <taxon>Fungi incertae sedis</taxon>
        <taxon>Mucoromycota</taxon>
        <taxon>Glomeromycotina</taxon>
        <taxon>Glomeromycetes</taxon>
        <taxon>Glomerales</taxon>
        <taxon>Glomeraceae</taxon>
        <taxon>Rhizophagus</taxon>
    </lineage>
</organism>
<name>U9SPS8_RHIID</name>
<proteinExistence type="predicted"/>